<dbReference type="GO" id="GO:0005829">
    <property type="term" value="C:cytosol"/>
    <property type="evidence" value="ECO:0007669"/>
    <property type="project" value="TreeGrafter"/>
</dbReference>
<dbReference type="SMART" id="SM00368">
    <property type="entry name" value="LRR_RI"/>
    <property type="match status" value="4"/>
</dbReference>
<dbReference type="AlphaFoldDB" id="A0A6M5YPW7"/>
<dbReference type="GO" id="GO:0031267">
    <property type="term" value="F:small GTPase binding"/>
    <property type="evidence" value="ECO:0007669"/>
    <property type="project" value="TreeGrafter"/>
</dbReference>
<dbReference type="InterPro" id="IPR032675">
    <property type="entry name" value="LRR_dom_sf"/>
</dbReference>
<evidence type="ECO:0008006" key="7">
    <source>
        <dbReference type="Google" id="ProtNLM"/>
    </source>
</evidence>
<proteinExistence type="predicted"/>
<name>A0A6M5YPW7_9BACT</name>
<dbReference type="SUPFAM" id="SSF52047">
    <property type="entry name" value="RNI-like"/>
    <property type="match status" value="1"/>
</dbReference>
<dbReference type="Pfam" id="PF13516">
    <property type="entry name" value="LRR_6"/>
    <property type="match status" value="4"/>
</dbReference>
<feature type="region of interest" description="Disordered" evidence="4">
    <location>
        <begin position="1"/>
        <end position="24"/>
    </location>
</feature>
<keyword evidence="3" id="KW-0677">Repeat</keyword>
<organism evidence="5 6">
    <name type="scientific">Frigoriglobus tundricola</name>
    <dbReference type="NCBI Taxonomy" id="2774151"/>
    <lineage>
        <taxon>Bacteria</taxon>
        <taxon>Pseudomonadati</taxon>
        <taxon>Planctomycetota</taxon>
        <taxon>Planctomycetia</taxon>
        <taxon>Gemmatales</taxon>
        <taxon>Gemmataceae</taxon>
        <taxon>Frigoriglobus</taxon>
    </lineage>
</organism>
<protein>
    <recommendedName>
        <fullName evidence="7">TIGR02996 domain-containing protein</fullName>
    </recommendedName>
</protein>
<gene>
    <name evidence="5" type="ORF">FTUN_2538</name>
</gene>
<dbReference type="PANTHER" id="PTHR24113">
    <property type="entry name" value="RAN GTPASE-ACTIVATING PROTEIN 1"/>
    <property type="match status" value="1"/>
</dbReference>
<reference evidence="6" key="1">
    <citation type="submission" date="2020-05" db="EMBL/GenBank/DDBJ databases">
        <title>Frigoriglobus tundricola gen. nov., sp. nov., a psychrotolerant cellulolytic planctomycete of the family Gemmataceae with two divergent copies of 16S rRNA gene.</title>
        <authorList>
            <person name="Kulichevskaya I.S."/>
            <person name="Ivanova A.A."/>
            <person name="Naumoff D.G."/>
            <person name="Beletsky A.V."/>
            <person name="Rijpstra W.I.C."/>
            <person name="Sinninghe Damste J.S."/>
            <person name="Mardanov A.V."/>
            <person name="Ravin N.V."/>
            <person name="Dedysh S.N."/>
        </authorList>
    </citation>
    <scope>NUCLEOTIDE SEQUENCE [LARGE SCALE GENOMIC DNA]</scope>
    <source>
        <strain evidence="6">PL17</strain>
    </source>
</reference>
<sequence>MKPGSAGDRSRGQSIHTEGFGAGATPMTSSHDALYRAICAQPDEDTPRLVFADLVEENGDPLRARFIRTQVALARLPAYDPAWVNARQHEPDSSTGHCMVQTLPQQLPDGVGWHRFEFRRGFPWKVGVRALNALVPSGDTLFAAAPIQALDFDPRSRPDLVALAEWPQLARLRKLEFSAGWFPALDVARLAESEYAAGLTELGFEGEAVAPDGLRALADSSLLVRLTGLELRSIQVASALLVDALGAAHEPGALSRLALPFNRLGRDDAEHLFRLPLLGDLQHLDVSNNPLGSGGVTALAESGVVRGLRVLNLSKTKPGVPGVKALAEAGGLAGLRALDLSDNLLGPVAVKALAGCGGLRGLRVLNLSNNLVGDAGAAALAAARSLSGLLELDLRDADVGDAGAVALAESPYLDGLLRLDLGSRDSGSLGRAARAALVERFGNNVSL</sequence>
<keyword evidence="2" id="KW-0433">Leucine-rich repeat</keyword>
<dbReference type="KEGG" id="ftj:FTUN_2538"/>
<dbReference type="InterPro" id="IPR001611">
    <property type="entry name" value="Leu-rich_rpt"/>
</dbReference>
<evidence type="ECO:0000256" key="1">
    <source>
        <dbReference type="ARBA" id="ARBA00022468"/>
    </source>
</evidence>
<dbReference type="Gene3D" id="3.80.10.10">
    <property type="entry name" value="Ribonuclease Inhibitor"/>
    <property type="match status" value="1"/>
</dbReference>
<dbReference type="InterPro" id="IPR014338">
    <property type="entry name" value="CHP02996_rpt-companion-dom"/>
</dbReference>
<dbReference type="InterPro" id="IPR027038">
    <property type="entry name" value="RanGap"/>
</dbReference>
<evidence type="ECO:0000256" key="2">
    <source>
        <dbReference type="ARBA" id="ARBA00022614"/>
    </source>
</evidence>
<dbReference type="Proteomes" id="UP000503447">
    <property type="component" value="Chromosome"/>
</dbReference>
<dbReference type="NCBIfam" id="TIGR02996">
    <property type="entry name" value="rpt_mate_G_obs"/>
    <property type="match status" value="1"/>
</dbReference>
<dbReference type="GO" id="GO:0048471">
    <property type="term" value="C:perinuclear region of cytoplasm"/>
    <property type="evidence" value="ECO:0007669"/>
    <property type="project" value="TreeGrafter"/>
</dbReference>
<evidence type="ECO:0000256" key="3">
    <source>
        <dbReference type="ARBA" id="ARBA00022737"/>
    </source>
</evidence>
<evidence type="ECO:0000313" key="5">
    <source>
        <dbReference type="EMBL" id="QJW95012.1"/>
    </source>
</evidence>
<accession>A0A6M5YPW7</accession>
<dbReference type="GO" id="GO:0005096">
    <property type="term" value="F:GTPase activator activity"/>
    <property type="evidence" value="ECO:0007669"/>
    <property type="project" value="UniProtKB-KW"/>
</dbReference>
<evidence type="ECO:0000313" key="6">
    <source>
        <dbReference type="Proteomes" id="UP000503447"/>
    </source>
</evidence>
<evidence type="ECO:0000256" key="4">
    <source>
        <dbReference type="SAM" id="MobiDB-lite"/>
    </source>
</evidence>
<dbReference type="GO" id="GO:0006913">
    <property type="term" value="P:nucleocytoplasmic transport"/>
    <property type="evidence" value="ECO:0007669"/>
    <property type="project" value="TreeGrafter"/>
</dbReference>
<keyword evidence="6" id="KW-1185">Reference proteome</keyword>
<dbReference type="EMBL" id="CP053452">
    <property type="protein sequence ID" value="QJW95012.1"/>
    <property type="molecule type" value="Genomic_DNA"/>
</dbReference>
<dbReference type="PANTHER" id="PTHR24113:SF12">
    <property type="entry name" value="RAN GTPASE-ACTIVATING PROTEIN 1"/>
    <property type="match status" value="1"/>
</dbReference>
<keyword evidence="1" id="KW-0343">GTPase activation</keyword>